<protein>
    <submittedName>
        <fullName evidence="4">Uncharacterized protein</fullName>
    </submittedName>
</protein>
<feature type="region of interest" description="Disordered" evidence="1">
    <location>
        <begin position="158"/>
        <end position="203"/>
    </location>
</feature>
<feature type="chain" id="PRO_5042044694" evidence="3">
    <location>
        <begin position="22"/>
        <end position="286"/>
    </location>
</feature>
<keyword evidence="3" id="KW-0732">Signal</keyword>
<gene>
    <name evidence="4" type="ORF">DFH08DRAFT_222372</name>
</gene>
<reference evidence="4" key="1">
    <citation type="submission" date="2023-03" db="EMBL/GenBank/DDBJ databases">
        <title>Massive genome expansion in bonnet fungi (Mycena s.s.) driven by repeated elements and novel gene families across ecological guilds.</title>
        <authorList>
            <consortium name="Lawrence Berkeley National Laboratory"/>
            <person name="Harder C.B."/>
            <person name="Miyauchi S."/>
            <person name="Viragh M."/>
            <person name="Kuo A."/>
            <person name="Thoen E."/>
            <person name="Andreopoulos B."/>
            <person name="Lu D."/>
            <person name="Skrede I."/>
            <person name="Drula E."/>
            <person name="Henrissat B."/>
            <person name="Morin E."/>
            <person name="Kohler A."/>
            <person name="Barry K."/>
            <person name="LaButti K."/>
            <person name="Morin E."/>
            <person name="Salamov A."/>
            <person name="Lipzen A."/>
            <person name="Mereny Z."/>
            <person name="Hegedus B."/>
            <person name="Baldrian P."/>
            <person name="Stursova M."/>
            <person name="Weitz H."/>
            <person name="Taylor A."/>
            <person name="Grigoriev I.V."/>
            <person name="Nagy L.G."/>
            <person name="Martin F."/>
            <person name="Kauserud H."/>
        </authorList>
    </citation>
    <scope>NUCLEOTIDE SEQUENCE</scope>
    <source>
        <strain evidence="4">CBHHK002</strain>
    </source>
</reference>
<keyword evidence="2" id="KW-0472">Membrane</keyword>
<comment type="caution">
    <text evidence="4">The sequence shown here is derived from an EMBL/GenBank/DDBJ whole genome shotgun (WGS) entry which is preliminary data.</text>
</comment>
<feature type="transmembrane region" description="Helical" evidence="2">
    <location>
        <begin position="207"/>
        <end position="230"/>
    </location>
</feature>
<keyword evidence="2" id="KW-1133">Transmembrane helix</keyword>
<dbReference type="Proteomes" id="UP001218218">
    <property type="component" value="Unassembled WGS sequence"/>
</dbReference>
<feature type="compositionally biased region" description="Polar residues" evidence="1">
    <location>
        <begin position="190"/>
        <end position="203"/>
    </location>
</feature>
<evidence type="ECO:0000256" key="1">
    <source>
        <dbReference type="SAM" id="MobiDB-lite"/>
    </source>
</evidence>
<evidence type="ECO:0000313" key="4">
    <source>
        <dbReference type="EMBL" id="KAJ7343297.1"/>
    </source>
</evidence>
<evidence type="ECO:0000313" key="5">
    <source>
        <dbReference type="Proteomes" id="UP001218218"/>
    </source>
</evidence>
<evidence type="ECO:0000256" key="2">
    <source>
        <dbReference type="SAM" id="Phobius"/>
    </source>
</evidence>
<keyword evidence="5" id="KW-1185">Reference proteome</keyword>
<dbReference type="AlphaFoldDB" id="A0AAD6ZX19"/>
<sequence>MLADSLLVIVWLLGQNIFASAQTTNATCDVAHNWAFNSKKQSPCEVASTLLAACTGSYEVYALPTDFHYEGPSMQDANPCQCNTVVYSLLAECGLCQDRTITMWSLWETNCASVSIGSFPMPIPAGLHVPGWAYLDVRTSDTFSEALAFANANITESTAVPQPSKTSSPSPSSTAVPTSSTSSAAAQPTVESDTSGSPPVNQTRSNAIGGGVVGGFFGLLLLVSAFSFWICRRRRIPKQNGEVLNSPVMSAYRTDTLPSQPTIPVPSITVSSLNSPPPSGSIYSSV</sequence>
<dbReference type="EMBL" id="JARIHO010000023">
    <property type="protein sequence ID" value="KAJ7343297.1"/>
    <property type="molecule type" value="Genomic_DNA"/>
</dbReference>
<feature type="compositionally biased region" description="Low complexity" evidence="1">
    <location>
        <begin position="160"/>
        <end position="189"/>
    </location>
</feature>
<proteinExistence type="predicted"/>
<name>A0AAD6ZX19_9AGAR</name>
<feature type="signal peptide" evidence="3">
    <location>
        <begin position="1"/>
        <end position="21"/>
    </location>
</feature>
<keyword evidence="2" id="KW-0812">Transmembrane</keyword>
<accession>A0AAD6ZX19</accession>
<organism evidence="4 5">
    <name type="scientific">Mycena albidolilacea</name>
    <dbReference type="NCBI Taxonomy" id="1033008"/>
    <lineage>
        <taxon>Eukaryota</taxon>
        <taxon>Fungi</taxon>
        <taxon>Dikarya</taxon>
        <taxon>Basidiomycota</taxon>
        <taxon>Agaricomycotina</taxon>
        <taxon>Agaricomycetes</taxon>
        <taxon>Agaricomycetidae</taxon>
        <taxon>Agaricales</taxon>
        <taxon>Marasmiineae</taxon>
        <taxon>Mycenaceae</taxon>
        <taxon>Mycena</taxon>
    </lineage>
</organism>
<evidence type="ECO:0000256" key="3">
    <source>
        <dbReference type="SAM" id="SignalP"/>
    </source>
</evidence>